<dbReference type="PRINTS" id="PR00080">
    <property type="entry name" value="SDRFAMILY"/>
</dbReference>
<dbReference type="GO" id="GO:0008202">
    <property type="term" value="P:steroid metabolic process"/>
    <property type="evidence" value="ECO:0007669"/>
    <property type="project" value="TreeGrafter"/>
</dbReference>
<organism evidence="2">
    <name type="scientific">Amorphochlora amoebiformis</name>
    <dbReference type="NCBI Taxonomy" id="1561963"/>
    <lineage>
        <taxon>Eukaryota</taxon>
        <taxon>Sar</taxon>
        <taxon>Rhizaria</taxon>
        <taxon>Cercozoa</taxon>
        <taxon>Chlorarachniophyceae</taxon>
        <taxon>Amorphochlora</taxon>
    </lineage>
</organism>
<comment type="similarity">
    <text evidence="1">Belongs to the short-chain dehydrogenases/reductases (SDR) family.</text>
</comment>
<dbReference type="Pfam" id="PF00106">
    <property type="entry name" value="adh_short"/>
    <property type="match status" value="1"/>
</dbReference>
<dbReference type="PANTHER" id="PTHR43313:SF1">
    <property type="entry name" value="3BETA-HYDROXYSTEROID DEHYDROGENASE DHS-16"/>
    <property type="match status" value="1"/>
</dbReference>
<sequence length="350" mass="38001">MSAESTVGVFTCLVGFVGLCTCGNLSSFLWVGVSGVCWLFICVGFRKIIKSALACTYPVHRSGAIVISGCSSGIGKHAALTLDSRGFTVYAGVRKEEDKESLLKQRPTLRPILLDVTESKSVSEACAKISKDLEAESLSLVGIVNNAGVSPGLPVEYSPIEEVKATFDVNLFGIYRLTQTFLPLLRQTKGRIIMISSPSGRIGRPLKSVYTATKAGVEGMSQSLRIELYPFKIAVICIVPGYIQSKFASKQTGDKLPFKTLDDNQKKLYQHVFASFLSVFAKSHSLGASPQVTSEAIYKALTEPKPELIYPVAGVGRMSVASLLWLLWALPLEATDTWLRKRYVVTASSK</sequence>
<dbReference type="InterPro" id="IPR036291">
    <property type="entry name" value="NAD(P)-bd_dom_sf"/>
</dbReference>
<dbReference type="AlphaFoldDB" id="A0A7S0D5P8"/>
<dbReference type="InterPro" id="IPR020904">
    <property type="entry name" value="Sc_DH/Rdtase_CS"/>
</dbReference>
<gene>
    <name evidence="2" type="ORF">LAMO00422_LOCUS7742</name>
</gene>
<dbReference type="EMBL" id="HBEM01011058">
    <property type="protein sequence ID" value="CAD8444534.1"/>
    <property type="molecule type" value="Transcribed_RNA"/>
</dbReference>
<dbReference type="Gene3D" id="3.40.50.720">
    <property type="entry name" value="NAD(P)-binding Rossmann-like Domain"/>
    <property type="match status" value="1"/>
</dbReference>
<evidence type="ECO:0000313" key="2">
    <source>
        <dbReference type="EMBL" id="CAD8444534.1"/>
    </source>
</evidence>
<dbReference type="PROSITE" id="PS00061">
    <property type="entry name" value="ADH_SHORT"/>
    <property type="match status" value="1"/>
</dbReference>
<accession>A0A7S0D5P8</accession>
<name>A0A7S0D5P8_9EUKA</name>
<evidence type="ECO:0000256" key="1">
    <source>
        <dbReference type="RuleBase" id="RU000363"/>
    </source>
</evidence>
<protein>
    <submittedName>
        <fullName evidence="2">Uncharacterized protein</fullName>
    </submittedName>
</protein>
<dbReference type="InterPro" id="IPR002347">
    <property type="entry name" value="SDR_fam"/>
</dbReference>
<dbReference type="PRINTS" id="PR00081">
    <property type="entry name" value="GDHRDH"/>
</dbReference>
<dbReference type="SUPFAM" id="SSF51735">
    <property type="entry name" value="NAD(P)-binding Rossmann-fold domains"/>
    <property type="match status" value="1"/>
</dbReference>
<proteinExistence type="inferred from homology"/>
<dbReference type="GO" id="GO:0016491">
    <property type="term" value="F:oxidoreductase activity"/>
    <property type="evidence" value="ECO:0007669"/>
    <property type="project" value="TreeGrafter"/>
</dbReference>
<dbReference type="PANTHER" id="PTHR43313">
    <property type="entry name" value="SHORT-CHAIN DEHYDROGENASE/REDUCTASE FAMILY 9C"/>
    <property type="match status" value="1"/>
</dbReference>
<reference evidence="2" key="1">
    <citation type="submission" date="2021-01" db="EMBL/GenBank/DDBJ databases">
        <authorList>
            <person name="Corre E."/>
            <person name="Pelletier E."/>
            <person name="Niang G."/>
            <person name="Scheremetjew M."/>
            <person name="Finn R."/>
            <person name="Kale V."/>
            <person name="Holt S."/>
            <person name="Cochrane G."/>
            <person name="Meng A."/>
            <person name="Brown T."/>
            <person name="Cohen L."/>
        </authorList>
    </citation>
    <scope>NUCLEOTIDE SEQUENCE</scope>
    <source>
        <strain evidence="2">CCMP2058</strain>
    </source>
</reference>